<name>K6YY88_9ALTE</name>
<keyword evidence="2" id="KW-1185">Reference proteome</keyword>
<gene>
    <name evidence="1" type="ORF">GARC_4776</name>
</gene>
<proteinExistence type="predicted"/>
<evidence type="ECO:0000313" key="2">
    <source>
        <dbReference type="Proteomes" id="UP000006327"/>
    </source>
</evidence>
<protein>
    <submittedName>
        <fullName evidence="1">Uncharacterized protein</fullName>
    </submittedName>
</protein>
<dbReference type="EMBL" id="BAEO01000065">
    <property type="protein sequence ID" value="GAC21713.1"/>
    <property type="molecule type" value="Genomic_DNA"/>
</dbReference>
<dbReference type="STRING" id="493475.GARC_4776"/>
<comment type="caution">
    <text evidence="1">The sequence shown here is derived from an EMBL/GenBank/DDBJ whole genome shotgun (WGS) entry which is preliminary data.</text>
</comment>
<dbReference type="Proteomes" id="UP000006327">
    <property type="component" value="Unassembled WGS sequence"/>
</dbReference>
<accession>K6YY88</accession>
<sequence>MDYDQDIIADISGESVCGVNLDDDSGFQNFFFESQGIAERFDGNSTIPAEPPEWRTVKKQALEYMKKLET</sequence>
<dbReference type="RefSeq" id="WP_007624980.1">
    <property type="nucleotide sequence ID" value="NZ_BAEO01000065.1"/>
</dbReference>
<organism evidence="1 2">
    <name type="scientific">Paraglaciecola arctica BSs20135</name>
    <dbReference type="NCBI Taxonomy" id="493475"/>
    <lineage>
        <taxon>Bacteria</taxon>
        <taxon>Pseudomonadati</taxon>
        <taxon>Pseudomonadota</taxon>
        <taxon>Gammaproteobacteria</taxon>
        <taxon>Alteromonadales</taxon>
        <taxon>Alteromonadaceae</taxon>
        <taxon>Paraglaciecola</taxon>
    </lineage>
</organism>
<dbReference type="AlphaFoldDB" id="K6YY88"/>
<evidence type="ECO:0000313" key="1">
    <source>
        <dbReference type="EMBL" id="GAC21713.1"/>
    </source>
</evidence>
<dbReference type="OrthoDB" id="9771118at2"/>
<reference evidence="1 2" key="1">
    <citation type="journal article" date="2017" name="Antonie Van Leeuwenhoek">
        <title>Rhizobium rhizosphaerae sp. nov., a novel species isolated from rice rhizosphere.</title>
        <authorList>
            <person name="Zhao J.J."/>
            <person name="Zhang J."/>
            <person name="Zhang R.J."/>
            <person name="Zhang C.W."/>
            <person name="Yin H.Q."/>
            <person name="Zhang X.X."/>
        </authorList>
    </citation>
    <scope>NUCLEOTIDE SEQUENCE [LARGE SCALE GENOMIC DNA]</scope>
    <source>
        <strain evidence="1 2">BSs20135</strain>
    </source>
</reference>